<feature type="domain" description="CdiI immunity protein" evidence="1">
    <location>
        <begin position="3"/>
        <end position="89"/>
    </location>
</feature>
<reference evidence="2 3" key="1">
    <citation type="submission" date="2019-01" db="EMBL/GenBank/DDBJ databases">
        <title>Novel species of Nocardioides.</title>
        <authorList>
            <person name="Liu Q."/>
            <person name="Xin Y.-H."/>
        </authorList>
    </citation>
    <scope>NUCLEOTIDE SEQUENCE [LARGE SCALE GENOMIC DNA]</scope>
    <source>
        <strain evidence="2 3">HLT3-15</strain>
    </source>
</reference>
<dbReference type="RefSeq" id="WP_129474113.1">
    <property type="nucleotide sequence ID" value="NZ_SDWS01000002.1"/>
</dbReference>
<dbReference type="Proteomes" id="UP000291838">
    <property type="component" value="Unassembled WGS sequence"/>
</dbReference>
<protein>
    <recommendedName>
        <fullName evidence="1">CdiI immunity protein domain-containing protein</fullName>
    </recommendedName>
</protein>
<evidence type="ECO:0000313" key="3">
    <source>
        <dbReference type="Proteomes" id="UP000291838"/>
    </source>
</evidence>
<sequence>MDAVKNLMGGYLHQDWDVYGGDVSDAVAAFLRDAPSRIAETADQIDELIATDMPEGALERRLDAWGCAYHAGDTDDDYRRWLMEIRDQMRTFLATSAAS</sequence>
<dbReference type="Pfam" id="PF18593">
    <property type="entry name" value="CdiI_2"/>
    <property type="match status" value="1"/>
</dbReference>
<name>A0A4Q2RUJ1_9ACTN</name>
<evidence type="ECO:0000313" key="2">
    <source>
        <dbReference type="EMBL" id="RYB92508.1"/>
    </source>
</evidence>
<comment type="caution">
    <text evidence="2">The sequence shown here is derived from an EMBL/GenBank/DDBJ whole genome shotgun (WGS) entry which is preliminary data.</text>
</comment>
<dbReference type="OrthoDB" id="3786912at2"/>
<keyword evidence="3" id="KW-1185">Reference proteome</keyword>
<evidence type="ECO:0000259" key="1">
    <source>
        <dbReference type="Pfam" id="PF18593"/>
    </source>
</evidence>
<proteinExistence type="predicted"/>
<accession>A0A4Q2RUJ1</accession>
<dbReference type="InterPro" id="IPR041129">
    <property type="entry name" value="CdiI_2"/>
</dbReference>
<gene>
    <name evidence="2" type="ORF">EUA06_06050</name>
</gene>
<organism evidence="2 3">
    <name type="scientific">Nocardioides glacieisoli</name>
    <dbReference type="NCBI Taxonomy" id="1168730"/>
    <lineage>
        <taxon>Bacteria</taxon>
        <taxon>Bacillati</taxon>
        <taxon>Actinomycetota</taxon>
        <taxon>Actinomycetes</taxon>
        <taxon>Propionibacteriales</taxon>
        <taxon>Nocardioidaceae</taxon>
        <taxon>Nocardioides</taxon>
    </lineage>
</organism>
<dbReference type="AlphaFoldDB" id="A0A4Q2RUJ1"/>
<dbReference type="EMBL" id="SDWS01000002">
    <property type="protein sequence ID" value="RYB92508.1"/>
    <property type="molecule type" value="Genomic_DNA"/>
</dbReference>